<keyword evidence="2" id="KW-0812">Transmembrane</keyword>
<reference evidence="5 6" key="1">
    <citation type="submission" date="2020-12" db="EMBL/GenBank/DDBJ databases">
        <title>Concerted genomic and epigenomic changes stabilize Arabidopsis allopolyploids.</title>
        <authorList>
            <person name="Chen Z."/>
        </authorList>
    </citation>
    <scope>NUCLEOTIDE SEQUENCE [LARGE SCALE GENOMIC DNA]</scope>
    <source>
        <strain evidence="5">Allo738</strain>
        <tissue evidence="5">Leaf</tissue>
    </source>
</reference>
<dbReference type="Pfam" id="PF14372">
    <property type="entry name" value="hAT-like_RNase-H"/>
    <property type="match status" value="1"/>
</dbReference>
<dbReference type="InterPro" id="IPR025525">
    <property type="entry name" value="hAT-like_transposase_RNase-H"/>
</dbReference>
<feature type="region of interest" description="Disordered" evidence="1">
    <location>
        <begin position="624"/>
        <end position="656"/>
    </location>
</feature>
<feature type="compositionally biased region" description="Basic and acidic residues" evidence="1">
    <location>
        <begin position="550"/>
        <end position="563"/>
    </location>
</feature>
<dbReference type="InterPro" id="IPR008906">
    <property type="entry name" value="HATC_C_dom"/>
</dbReference>
<evidence type="ECO:0000313" key="6">
    <source>
        <dbReference type="Proteomes" id="UP000694240"/>
    </source>
</evidence>
<dbReference type="EMBL" id="JAEFBK010000002">
    <property type="protein sequence ID" value="KAG7636099.1"/>
    <property type="molecule type" value="Genomic_DNA"/>
</dbReference>
<organism evidence="5 6">
    <name type="scientific">Arabidopsis thaliana x Arabidopsis arenosa</name>
    <dbReference type="NCBI Taxonomy" id="1240361"/>
    <lineage>
        <taxon>Eukaryota</taxon>
        <taxon>Viridiplantae</taxon>
        <taxon>Streptophyta</taxon>
        <taxon>Embryophyta</taxon>
        <taxon>Tracheophyta</taxon>
        <taxon>Spermatophyta</taxon>
        <taxon>Magnoliopsida</taxon>
        <taxon>eudicotyledons</taxon>
        <taxon>Gunneridae</taxon>
        <taxon>Pentapetalae</taxon>
        <taxon>rosids</taxon>
        <taxon>malvids</taxon>
        <taxon>Brassicales</taxon>
        <taxon>Brassicaceae</taxon>
        <taxon>Camelineae</taxon>
        <taxon>Arabidopsis</taxon>
    </lineage>
</organism>
<feature type="region of interest" description="Disordered" evidence="1">
    <location>
        <begin position="227"/>
        <end position="246"/>
    </location>
</feature>
<proteinExistence type="predicted"/>
<dbReference type="PANTHER" id="PTHR23272:SF193">
    <property type="entry name" value="OS07G0624100 PROTEIN"/>
    <property type="match status" value="1"/>
</dbReference>
<dbReference type="PANTHER" id="PTHR23272">
    <property type="entry name" value="BED FINGER-RELATED"/>
    <property type="match status" value="1"/>
</dbReference>
<protein>
    <submittedName>
        <fullName evidence="5">Ribonuclease H-like superfamily</fullName>
    </submittedName>
</protein>
<feature type="region of interest" description="Disordered" evidence="1">
    <location>
        <begin position="543"/>
        <end position="563"/>
    </location>
</feature>
<dbReference type="GO" id="GO:0003677">
    <property type="term" value="F:DNA binding"/>
    <property type="evidence" value="ECO:0007669"/>
    <property type="project" value="InterPro"/>
</dbReference>
<dbReference type="Pfam" id="PF05699">
    <property type="entry name" value="Dimer_Tnp_hAT"/>
    <property type="match status" value="1"/>
</dbReference>
<dbReference type="GO" id="GO:0046983">
    <property type="term" value="F:protein dimerization activity"/>
    <property type="evidence" value="ECO:0007669"/>
    <property type="project" value="InterPro"/>
</dbReference>
<gene>
    <name evidence="5" type="ORF">ISN45_At02g007060</name>
</gene>
<accession>A0A8T2FL03</accession>
<evidence type="ECO:0000313" key="5">
    <source>
        <dbReference type="EMBL" id="KAG7636099.1"/>
    </source>
</evidence>
<evidence type="ECO:0000259" key="3">
    <source>
        <dbReference type="Pfam" id="PF05699"/>
    </source>
</evidence>
<evidence type="ECO:0000256" key="1">
    <source>
        <dbReference type="SAM" id="MobiDB-lite"/>
    </source>
</evidence>
<keyword evidence="2" id="KW-0472">Membrane</keyword>
<keyword evidence="2" id="KW-1133">Transmembrane helix</keyword>
<evidence type="ECO:0000259" key="4">
    <source>
        <dbReference type="Pfam" id="PF14372"/>
    </source>
</evidence>
<dbReference type="Proteomes" id="UP000694240">
    <property type="component" value="Chromosome 2"/>
</dbReference>
<keyword evidence="6" id="KW-1185">Reference proteome</keyword>
<feature type="transmembrane region" description="Helical" evidence="2">
    <location>
        <begin position="766"/>
        <end position="788"/>
    </location>
</feature>
<feature type="domain" description="hAT-like transposase RNase-H fold" evidence="4">
    <location>
        <begin position="1"/>
        <end position="72"/>
    </location>
</feature>
<evidence type="ECO:0000256" key="2">
    <source>
        <dbReference type="SAM" id="Phobius"/>
    </source>
</evidence>
<name>A0A8T2FL03_9BRAS</name>
<sequence length="855" mass="95942">MAIKMKAKFDKYWGDMENMNLVIFIACVMDPRYKMKYVSWLICESYADDVNSIAEALIIKINLVLKKMFKLYEDKVSGSSMQTSQAEGPSEVVVEALEIYELDSLIVIHEESEDNIDGQSELESYLADACVPRSDPKFDILLWWKKRGSKYKISSLMARDLLALLVSIVASESAFSTSGRVIDPFRSSLTPRLVEVLICTQDWICNDYEQSLLEDGMEQLEILEQEEDEDEEAKFEADVGRESSPTEDSLTALHELLLHPSREKYTTVISPTFELETRWFGHDNGKLTWKIAKLRMTDMVSKACSKRANEQPPWIEETLGRKCVSIETQKKPLPRVPTTSAARMSDRNGLGPHKHLKTKLVISGSDDTWEEIQRQELVKKFLRCLPQKFMAYKTVFTVSNDLEKLSFAEVVGMLQQHEHELGGVNKLKGLALTSCEDKLQKEEDDYVSLLVQRIDRMLKRAEQGQGQGYTKFGSSKRSAEDNKPSKKADMQYHECKGYGHFVCECPSVKKCENKCSTCKGIGHSQDECRDRVERALRLLHGVSCPTSSESSDHAKKKEDKERRLAEEKRLANAGLISPRVASPDATQVRDVAPKVVGPVDPTPSEVQEVNPTAVGPLPEAIVALPASDKAAGKRVRTDDSSSKKKSKKKEASSAKAGKELPIFEDRVASANLLGVCVGPLLPPPDTLLESRKYGETAKLPAGPVVDADVDHVVDPDADSVAEAEADSNTPNMGRWCSYSNWNVATWFFSGMAVDLKFIMRSSFLRLLSFDALCIGWIGFLVVLGFFVVMRLGLHRENLVKEFQGSLETAVSSRRRQFLWLFIGAHMSSVPFLHLVSGEAEVSFCYEFHQTHKRDT</sequence>
<dbReference type="AlphaFoldDB" id="A0A8T2FL03"/>
<comment type="caution">
    <text evidence="5">The sequence shown here is derived from an EMBL/GenBank/DDBJ whole genome shotgun (WGS) entry which is preliminary data.</text>
</comment>
<feature type="domain" description="HAT C-terminal dimerisation" evidence="3">
    <location>
        <begin position="121"/>
        <end position="204"/>
    </location>
</feature>
<feature type="region of interest" description="Disordered" evidence="1">
    <location>
        <begin position="465"/>
        <end position="485"/>
    </location>
</feature>